<feature type="region of interest" description="Disordered" evidence="1">
    <location>
        <begin position="99"/>
        <end position="133"/>
    </location>
</feature>
<evidence type="ECO:0008006" key="4">
    <source>
        <dbReference type="Google" id="ProtNLM"/>
    </source>
</evidence>
<name>A0A2H3B0R2_9AGAR</name>
<feature type="compositionally biased region" description="Polar residues" evidence="1">
    <location>
        <begin position="345"/>
        <end position="358"/>
    </location>
</feature>
<evidence type="ECO:0000313" key="2">
    <source>
        <dbReference type="EMBL" id="PBK59588.1"/>
    </source>
</evidence>
<dbReference type="EMBL" id="KZ293501">
    <property type="protein sequence ID" value="PBK59588.1"/>
    <property type="molecule type" value="Genomic_DNA"/>
</dbReference>
<feature type="compositionally biased region" description="Basic and acidic residues" evidence="1">
    <location>
        <begin position="120"/>
        <end position="129"/>
    </location>
</feature>
<keyword evidence="3" id="KW-1185">Reference proteome</keyword>
<feature type="compositionally biased region" description="Pro residues" evidence="1">
    <location>
        <begin position="22"/>
        <end position="34"/>
    </location>
</feature>
<organism evidence="2 3">
    <name type="scientific">Armillaria solidipes</name>
    <dbReference type="NCBI Taxonomy" id="1076256"/>
    <lineage>
        <taxon>Eukaryota</taxon>
        <taxon>Fungi</taxon>
        <taxon>Dikarya</taxon>
        <taxon>Basidiomycota</taxon>
        <taxon>Agaricomycotina</taxon>
        <taxon>Agaricomycetes</taxon>
        <taxon>Agaricomycetidae</taxon>
        <taxon>Agaricales</taxon>
        <taxon>Marasmiineae</taxon>
        <taxon>Physalacriaceae</taxon>
        <taxon>Armillaria</taxon>
    </lineage>
</organism>
<evidence type="ECO:0000313" key="3">
    <source>
        <dbReference type="Proteomes" id="UP000218334"/>
    </source>
</evidence>
<accession>A0A2H3B0R2</accession>
<protein>
    <recommendedName>
        <fullName evidence="4">Retrotransposon gag domain-containing protein</fullName>
    </recommendedName>
</protein>
<feature type="region of interest" description="Disordered" evidence="1">
    <location>
        <begin position="323"/>
        <end position="388"/>
    </location>
</feature>
<feature type="region of interest" description="Disordered" evidence="1">
    <location>
        <begin position="1"/>
        <end position="61"/>
    </location>
</feature>
<gene>
    <name evidence="2" type="ORF">ARMSODRAFT_982926</name>
</gene>
<dbReference type="AlphaFoldDB" id="A0A2H3B0R2"/>
<reference evidence="3" key="1">
    <citation type="journal article" date="2017" name="Nat. Ecol. Evol.">
        <title>Genome expansion and lineage-specific genetic innovations in the forest pathogenic fungi Armillaria.</title>
        <authorList>
            <person name="Sipos G."/>
            <person name="Prasanna A.N."/>
            <person name="Walter M.C."/>
            <person name="O'Connor E."/>
            <person name="Balint B."/>
            <person name="Krizsan K."/>
            <person name="Kiss B."/>
            <person name="Hess J."/>
            <person name="Varga T."/>
            <person name="Slot J."/>
            <person name="Riley R."/>
            <person name="Boka B."/>
            <person name="Rigling D."/>
            <person name="Barry K."/>
            <person name="Lee J."/>
            <person name="Mihaltcheva S."/>
            <person name="LaButti K."/>
            <person name="Lipzen A."/>
            <person name="Waldron R."/>
            <person name="Moloney N.M."/>
            <person name="Sperisen C."/>
            <person name="Kredics L."/>
            <person name="Vagvoelgyi C."/>
            <person name="Patrignani A."/>
            <person name="Fitzpatrick D."/>
            <person name="Nagy I."/>
            <person name="Doyle S."/>
            <person name="Anderson J.B."/>
            <person name="Grigoriev I.V."/>
            <person name="Gueldener U."/>
            <person name="Muensterkoetter M."/>
            <person name="Nagy L.G."/>
        </authorList>
    </citation>
    <scope>NUCLEOTIDE SEQUENCE [LARGE SCALE GENOMIC DNA]</scope>
    <source>
        <strain evidence="3">28-4</strain>
    </source>
</reference>
<evidence type="ECO:0000256" key="1">
    <source>
        <dbReference type="SAM" id="MobiDB-lite"/>
    </source>
</evidence>
<dbReference type="Proteomes" id="UP000218334">
    <property type="component" value="Unassembled WGS sequence"/>
</dbReference>
<sequence>MFSGYAAESPWDYPGYTKAPRYPFPLPDSSPPPSHVYVGQGDSAAGGSMQSPMDPPDDPLKTLAERLQRAKELADRKAARVEELRREVEEAEQAHNAHVQYWNLSNQNKGKKGINPFTNDKTEKWKKPDPPPNPVRNWAENALHLGIKPVILTIPRHFKGDHDDIERFLGDCTVYFETFAQYFPLCSQTVPFAASLFDGIAESWWVHKQQEYWSNSIYDQESPRYRYLEWHKFAALVNAQFQDSAIEEELEKEAKLARQLDGIDKCGLMVKAVCLGIPESYSKSIAFMGFNIPGNYPKWKAHILTMYKEWQKKWVFDQTFRGTRESRPPLKGQSNTATSHHKTGGATSSSLAKPTSNAPPREPGTGWWQPVKTTTYHGAGEPMDISQL</sequence>
<proteinExistence type="predicted"/>